<protein>
    <recommendedName>
        <fullName evidence="7">Alanine-glyoxylate aminotransferase</fullName>
    </recommendedName>
</protein>
<evidence type="ECO:0000256" key="3">
    <source>
        <dbReference type="RuleBase" id="RU003560"/>
    </source>
</evidence>
<keyword evidence="2 3" id="KW-0663">Pyridoxal phosphate</keyword>
<dbReference type="GO" id="GO:0005739">
    <property type="term" value="C:mitochondrion"/>
    <property type="evidence" value="ECO:0007669"/>
    <property type="project" value="TreeGrafter"/>
</dbReference>
<reference evidence="5 6" key="1">
    <citation type="submission" date="2024-01" db="EMBL/GenBank/DDBJ databases">
        <title>The genome of the rayed Mediterranean limpet Patella caerulea (Linnaeus, 1758).</title>
        <authorList>
            <person name="Anh-Thu Weber A."/>
            <person name="Halstead-Nussloch G."/>
        </authorList>
    </citation>
    <scope>NUCLEOTIDE SEQUENCE [LARGE SCALE GENOMIC DNA]</scope>
    <source>
        <strain evidence="5">AATW-2023a</strain>
        <tissue evidence="5">Whole specimen</tissue>
    </source>
</reference>
<dbReference type="InterPro" id="IPR005814">
    <property type="entry name" value="Aminotrans_3"/>
</dbReference>
<dbReference type="CDD" id="cd00610">
    <property type="entry name" value="OAT_like"/>
    <property type="match status" value="1"/>
</dbReference>
<dbReference type="InterPro" id="IPR015421">
    <property type="entry name" value="PyrdxlP-dep_Trfase_major"/>
</dbReference>
<evidence type="ECO:0000256" key="1">
    <source>
        <dbReference type="ARBA" id="ARBA00008954"/>
    </source>
</evidence>
<evidence type="ECO:0000256" key="2">
    <source>
        <dbReference type="ARBA" id="ARBA00022898"/>
    </source>
</evidence>
<name>A0AAN8QBA4_PATCE</name>
<comment type="caution">
    <text evidence="5">The sequence shown here is derived from an EMBL/GenBank/DDBJ whole genome shotgun (WGS) entry which is preliminary data.</text>
</comment>
<dbReference type="Gene3D" id="3.40.640.10">
    <property type="entry name" value="Type I PLP-dependent aspartate aminotransferase-like (Major domain)"/>
    <property type="match status" value="1"/>
</dbReference>
<dbReference type="EMBL" id="JAZGQO010000004">
    <property type="protein sequence ID" value="KAK6187275.1"/>
    <property type="molecule type" value="Genomic_DNA"/>
</dbReference>
<dbReference type="PROSITE" id="PS00600">
    <property type="entry name" value="AA_TRANSFER_CLASS_3"/>
    <property type="match status" value="1"/>
</dbReference>
<dbReference type="Proteomes" id="UP001347796">
    <property type="component" value="Unassembled WGS sequence"/>
</dbReference>
<proteinExistence type="inferred from homology"/>
<keyword evidence="6" id="KW-1185">Reference proteome</keyword>
<dbReference type="Gene3D" id="3.90.1150.10">
    <property type="entry name" value="Aspartate Aminotransferase, domain 1"/>
    <property type="match status" value="1"/>
</dbReference>
<evidence type="ECO:0000256" key="4">
    <source>
        <dbReference type="SAM" id="MobiDB-lite"/>
    </source>
</evidence>
<comment type="similarity">
    <text evidence="1 3">Belongs to the class-III pyridoxal-phosphate-dependent aminotransferase family.</text>
</comment>
<gene>
    <name evidence="5" type="ORF">SNE40_005339</name>
</gene>
<dbReference type="InterPro" id="IPR049704">
    <property type="entry name" value="Aminotrans_3_PPA_site"/>
</dbReference>
<dbReference type="PANTHER" id="PTHR45688">
    <property type="match status" value="1"/>
</dbReference>
<evidence type="ECO:0000313" key="5">
    <source>
        <dbReference type="EMBL" id="KAK6187275.1"/>
    </source>
</evidence>
<dbReference type="AlphaFoldDB" id="A0AAN8QBA4"/>
<feature type="region of interest" description="Disordered" evidence="4">
    <location>
        <begin position="469"/>
        <end position="493"/>
    </location>
</feature>
<dbReference type="PANTHER" id="PTHR45688:SF13">
    <property type="entry name" value="ALANINE--GLYOXYLATE AMINOTRANSFERASE 2-LIKE"/>
    <property type="match status" value="1"/>
</dbReference>
<dbReference type="GO" id="GO:0008483">
    <property type="term" value="F:transaminase activity"/>
    <property type="evidence" value="ECO:0007669"/>
    <property type="project" value="InterPro"/>
</dbReference>
<dbReference type="Pfam" id="PF00202">
    <property type="entry name" value="Aminotran_3"/>
    <property type="match status" value="1"/>
</dbReference>
<feature type="compositionally biased region" description="Basic and acidic residues" evidence="4">
    <location>
        <begin position="482"/>
        <end position="493"/>
    </location>
</feature>
<evidence type="ECO:0008006" key="7">
    <source>
        <dbReference type="Google" id="ProtNLM"/>
    </source>
</evidence>
<dbReference type="InterPro" id="IPR015424">
    <property type="entry name" value="PyrdxlP-dep_Trfase"/>
</dbReference>
<organism evidence="5 6">
    <name type="scientific">Patella caerulea</name>
    <name type="common">Rayed Mediterranean limpet</name>
    <dbReference type="NCBI Taxonomy" id="87958"/>
    <lineage>
        <taxon>Eukaryota</taxon>
        <taxon>Metazoa</taxon>
        <taxon>Spiralia</taxon>
        <taxon>Lophotrochozoa</taxon>
        <taxon>Mollusca</taxon>
        <taxon>Gastropoda</taxon>
        <taxon>Patellogastropoda</taxon>
        <taxon>Patelloidea</taxon>
        <taxon>Patellidae</taxon>
        <taxon>Patella</taxon>
    </lineage>
</organism>
<evidence type="ECO:0000313" key="6">
    <source>
        <dbReference type="Proteomes" id="UP001347796"/>
    </source>
</evidence>
<dbReference type="SUPFAM" id="SSF53383">
    <property type="entry name" value="PLP-dependent transferases"/>
    <property type="match status" value="1"/>
</dbReference>
<sequence>MPEKPVTLTYRQTLQMRRNYVGRSCKLHFEVAPLKIVRASRQYLYDDTGNEFLDCINNVSHVGHCHPHVVSAGQTQMAMLTTCAGFLNDQMAEYAKRLISTLPDKLCVCFFVNSGSEANDLSLRLARSYTKREDVIVLENAYHGNLGNLIEISPLKFKKLNMQKKDWVHIAPCPDTYRGKYREGEVPNPSLSYSNEVKQIIEEVQDQGRGIAAFMCEPLMSASGIVTFPKNYLQNVYRHVRENGGVCLADEVQTGLGRTGENFWAFQSHDVVPDIVSIGKPIGNGHPMAVVITTKEIADTLVEFGSTFGGNPVSCAVGMAVLDVIQNEMLISSAKSVGKCLLDGFRAILPHHSMMGDVRGQGMIIGVELVMDKDSKKPAKEAAEILCYRAKEQNIILANDGPGYNVIVLTPPLCFNCDNARRVIQVFDSILKSIETEAASVGLTSSGIDMNQSETGDVPITVISGTLDRIHQTTSDDDDGCTDEKRARYEEMD</sequence>
<accession>A0AAN8QBA4</accession>
<dbReference type="InterPro" id="IPR015422">
    <property type="entry name" value="PyrdxlP-dep_Trfase_small"/>
</dbReference>
<dbReference type="GO" id="GO:0030170">
    <property type="term" value="F:pyridoxal phosphate binding"/>
    <property type="evidence" value="ECO:0007669"/>
    <property type="project" value="InterPro"/>
</dbReference>